<evidence type="ECO:0000256" key="1">
    <source>
        <dbReference type="ARBA" id="ARBA00023002"/>
    </source>
</evidence>
<evidence type="ECO:0000256" key="2">
    <source>
        <dbReference type="ARBA" id="ARBA00023033"/>
    </source>
</evidence>
<dbReference type="InterPro" id="IPR011251">
    <property type="entry name" value="Luciferase-like_dom"/>
</dbReference>
<keyword evidence="2" id="KW-0503">Monooxygenase</keyword>
<keyword evidence="1" id="KW-0560">Oxidoreductase</keyword>
<dbReference type="InterPro" id="IPR050766">
    <property type="entry name" value="Bact_Lucif_Oxidored"/>
</dbReference>
<evidence type="ECO:0000313" key="5">
    <source>
        <dbReference type="Proteomes" id="UP000562124"/>
    </source>
</evidence>
<dbReference type="Proteomes" id="UP000562124">
    <property type="component" value="Unassembled WGS sequence"/>
</dbReference>
<dbReference type="PANTHER" id="PTHR30137">
    <property type="entry name" value="LUCIFERASE-LIKE MONOOXYGENASE"/>
    <property type="match status" value="1"/>
</dbReference>
<gene>
    <name evidence="4" type="ORF">HIR71_00260</name>
</gene>
<evidence type="ECO:0000313" key="4">
    <source>
        <dbReference type="EMBL" id="NMR18673.1"/>
    </source>
</evidence>
<dbReference type="GO" id="GO:0016705">
    <property type="term" value="F:oxidoreductase activity, acting on paired donors, with incorporation or reduction of molecular oxygen"/>
    <property type="evidence" value="ECO:0007669"/>
    <property type="project" value="InterPro"/>
</dbReference>
<accession>A0A7Y0LWI9</accession>
<evidence type="ECO:0000259" key="3">
    <source>
        <dbReference type="Pfam" id="PF00296"/>
    </source>
</evidence>
<dbReference type="AlphaFoldDB" id="A0A7Y0LWI9"/>
<protein>
    <submittedName>
        <fullName evidence="4">LLM class flavin-dependent oxidoreductase</fullName>
    </submittedName>
</protein>
<dbReference type="Gene3D" id="3.20.20.30">
    <property type="entry name" value="Luciferase-like domain"/>
    <property type="match status" value="1"/>
</dbReference>
<dbReference type="EMBL" id="JABCJJ010000001">
    <property type="protein sequence ID" value="NMR18673.1"/>
    <property type="molecule type" value="Genomic_DNA"/>
</dbReference>
<dbReference type="RefSeq" id="WP_169322608.1">
    <property type="nucleotide sequence ID" value="NZ_JABCJJ010000001.1"/>
</dbReference>
<feature type="domain" description="Luciferase-like" evidence="3">
    <location>
        <begin position="18"/>
        <end position="311"/>
    </location>
</feature>
<dbReference type="PANTHER" id="PTHR30137:SF8">
    <property type="entry name" value="BLR5498 PROTEIN"/>
    <property type="match status" value="1"/>
</dbReference>
<dbReference type="GO" id="GO:0005829">
    <property type="term" value="C:cytosol"/>
    <property type="evidence" value="ECO:0007669"/>
    <property type="project" value="TreeGrafter"/>
</dbReference>
<name>A0A7Y0LWI9_CELFI</name>
<keyword evidence="5" id="KW-1185">Reference proteome</keyword>
<comment type="caution">
    <text evidence="4">The sequence shown here is derived from an EMBL/GenBank/DDBJ whole genome shotgun (WGS) entry which is preliminary data.</text>
</comment>
<dbReference type="SUPFAM" id="SSF51679">
    <property type="entry name" value="Bacterial luciferase-like"/>
    <property type="match status" value="1"/>
</dbReference>
<dbReference type="GO" id="GO:0004497">
    <property type="term" value="F:monooxygenase activity"/>
    <property type="evidence" value="ECO:0007669"/>
    <property type="project" value="UniProtKB-KW"/>
</dbReference>
<proteinExistence type="predicted"/>
<dbReference type="InterPro" id="IPR036661">
    <property type="entry name" value="Luciferase-like_sf"/>
</dbReference>
<sequence length="345" mass="36724">MTLELGVYSFGNTPRTLDGGYGPTAQAVRDVLEAVKLAEEVGLDFFGIGEHHTPSMPLSSPTSMVTAAAASTERIRLGTTVTVLSTDEPLRVFQQLATAAAIAPGRVEAVAGRGSSAITFSLFDEDEDRYDELFSSKFELLLAANRQERLTWNGPHRGRPLLDAVIVPRPEVPLKIWLGSGGSPGSVSRAVELGVPLFLGILGGTPQHWAQYGHAYREAWTQVGHPADGADIAVAVHGFVGADNAAAKATYLEHELRMFATGAAEVGRPPMSPPGRDRQMEPGGMVFAGSADEVADRILHLHGLLGHTRQILQMDVGGMPHATYLKAIELLGTQVLPQVRAELGA</sequence>
<dbReference type="Pfam" id="PF00296">
    <property type="entry name" value="Bac_luciferase"/>
    <property type="match status" value="1"/>
</dbReference>
<organism evidence="4 5">
    <name type="scientific">Cellulomonas fimi</name>
    <dbReference type="NCBI Taxonomy" id="1708"/>
    <lineage>
        <taxon>Bacteria</taxon>
        <taxon>Bacillati</taxon>
        <taxon>Actinomycetota</taxon>
        <taxon>Actinomycetes</taxon>
        <taxon>Micrococcales</taxon>
        <taxon>Cellulomonadaceae</taxon>
        <taxon>Cellulomonas</taxon>
    </lineage>
</organism>
<reference evidence="4 5" key="1">
    <citation type="submission" date="2020-04" db="EMBL/GenBank/DDBJ databases">
        <title>Sequencing and Assembly of C. fimi.</title>
        <authorList>
            <person name="Ramsey A.R."/>
        </authorList>
    </citation>
    <scope>NUCLEOTIDE SEQUENCE [LARGE SCALE GENOMIC DNA]</scope>
    <source>
        <strain evidence="4 5">SB</strain>
    </source>
</reference>